<dbReference type="EMBL" id="CP096574">
    <property type="protein sequence ID" value="UPU34305.1"/>
    <property type="molecule type" value="Genomic_DNA"/>
</dbReference>
<evidence type="ECO:0000256" key="1">
    <source>
        <dbReference type="ARBA" id="ARBA00022553"/>
    </source>
</evidence>
<keyword evidence="1" id="KW-0597">Phosphoprotein</keyword>
<feature type="domain" description="CSD" evidence="3">
    <location>
        <begin position="2"/>
        <end position="67"/>
    </location>
</feature>
<evidence type="ECO:0000313" key="7">
    <source>
        <dbReference type="Proteomes" id="UP000831485"/>
    </source>
</evidence>
<keyword evidence="2" id="KW-1133">Transmembrane helix</keyword>
<dbReference type="Pfam" id="PF06961">
    <property type="entry name" value="DUF1294"/>
    <property type="match status" value="1"/>
</dbReference>
<dbReference type="SUPFAM" id="SSF50249">
    <property type="entry name" value="Nucleic acid-binding proteins"/>
    <property type="match status" value="1"/>
</dbReference>
<dbReference type="EMBL" id="BLXY01000003">
    <property type="protein sequence ID" value="GFO64287.1"/>
    <property type="molecule type" value="Genomic_DNA"/>
</dbReference>
<dbReference type="GO" id="GO:0003677">
    <property type="term" value="F:DNA binding"/>
    <property type="evidence" value="ECO:0007669"/>
    <property type="project" value="UniProtKB-KW"/>
</dbReference>
<accession>A0A6V8MX92</accession>
<evidence type="ECO:0000313" key="5">
    <source>
        <dbReference type="EMBL" id="UPU34305.1"/>
    </source>
</evidence>
<dbReference type="InterPro" id="IPR010718">
    <property type="entry name" value="DUF1294"/>
</dbReference>
<dbReference type="GO" id="GO:0005829">
    <property type="term" value="C:cytosol"/>
    <property type="evidence" value="ECO:0007669"/>
    <property type="project" value="UniProtKB-ARBA"/>
</dbReference>
<reference evidence="5" key="3">
    <citation type="submission" date="2022-04" db="EMBL/GenBank/DDBJ databases">
        <authorList>
            <person name="Liu G."/>
        </authorList>
    </citation>
    <scope>NUCLEOTIDE SEQUENCE</scope>
    <source>
        <strain evidence="5">RG22</strain>
    </source>
</reference>
<dbReference type="Gene3D" id="2.40.50.140">
    <property type="entry name" value="Nucleic acid-binding proteins"/>
    <property type="match status" value="1"/>
</dbReference>
<evidence type="ECO:0000256" key="2">
    <source>
        <dbReference type="SAM" id="Phobius"/>
    </source>
</evidence>
<dbReference type="PANTHER" id="PTHR12962:SF1">
    <property type="entry name" value="COLD SHOCK DOMAIN-CONTAINING PROTEIN CG9705"/>
    <property type="match status" value="1"/>
</dbReference>
<proteinExistence type="predicted"/>
<dbReference type="Pfam" id="PF00313">
    <property type="entry name" value="CSD"/>
    <property type="match status" value="1"/>
</dbReference>
<dbReference type="PROSITE" id="PS51857">
    <property type="entry name" value="CSD_2"/>
    <property type="match status" value="1"/>
</dbReference>
<dbReference type="Proteomes" id="UP000568888">
    <property type="component" value="Unassembled WGS sequence"/>
</dbReference>
<gene>
    <name evidence="4" type="ORF">GMPD_22060</name>
    <name evidence="5" type="ORF">M1B72_12680</name>
</gene>
<evidence type="ECO:0000313" key="4">
    <source>
        <dbReference type="EMBL" id="GFO64287.1"/>
    </source>
</evidence>
<reference evidence="4" key="2">
    <citation type="journal article" date="2021" name="Int. J. Syst. Evol. Microbiol.">
        <title>Geomonas silvestris sp. nov., Geomonas paludis sp. nov. and Geomonas limicola sp. nov., isolated from terrestrial environments, and emended description of the genus Geomonas.</title>
        <authorList>
            <person name="Itoh H."/>
            <person name="Xu Z."/>
            <person name="Masuda Y."/>
            <person name="Ushijima N."/>
            <person name="Hayakawa C."/>
            <person name="Shiratori Y."/>
            <person name="Senoo K."/>
        </authorList>
    </citation>
    <scope>NUCLEOTIDE SEQUENCE</scope>
    <source>
        <strain evidence="4">Red736</strain>
    </source>
</reference>
<dbReference type="InterPro" id="IPR052069">
    <property type="entry name" value="Ca-reg_mRNA-binding_domain"/>
</dbReference>
<dbReference type="AlphaFoldDB" id="A0A6V8MX92"/>
<dbReference type="PANTHER" id="PTHR12962">
    <property type="entry name" value="CALCIUM-REGULATED HEAT STABLE PROTEIN CRHSP-24-RELATED"/>
    <property type="match status" value="1"/>
</dbReference>
<keyword evidence="4" id="KW-0238">DNA-binding</keyword>
<dbReference type="GO" id="GO:0043488">
    <property type="term" value="P:regulation of mRNA stability"/>
    <property type="evidence" value="ECO:0007669"/>
    <property type="project" value="TreeGrafter"/>
</dbReference>
<feature type="transmembrane region" description="Helical" evidence="2">
    <location>
        <begin position="172"/>
        <end position="193"/>
    </location>
</feature>
<reference evidence="6" key="1">
    <citation type="submission" date="2020-06" db="EMBL/GenBank/DDBJ databases">
        <title>Draft genomic sequecing of Geomonas sp. Red736.</title>
        <authorList>
            <person name="Itoh H."/>
            <person name="Xu Z.X."/>
            <person name="Ushijima N."/>
            <person name="Masuda Y."/>
            <person name="Shiratori Y."/>
            <person name="Senoo K."/>
        </authorList>
    </citation>
    <scope>NUCLEOTIDE SEQUENCE [LARGE SCALE GENOMIC DNA]</scope>
    <source>
        <strain evidence="6">Red736</strain>
    </source>
</reference>
<feature type="transmembrane region" description="Helical" evidence="2">
    <location>
        <begin position="82"/>
        <end position="103"/>
    </location>
</feature>
<dbReference type="InterPro" id="IPR002059">
    <property type="entry name" value="CSP_DNA-bd"/>
</dbReference>
<dbReference type="RefSeq" id="WP_183347213.1">
    <property type="nucleotide sequence ID" value="NZ_BLXY01000003.1"/>
</dbReference>
<evidence type="ECO:0000259" key="3">
    <source>
        <dbReference type="PROSITE" id="PS51857"/>
    </source>
</evidence>
<protein>
    <submittedName>
        <fullName evidence="4">DNA-binding protein</fullName>
    </submittedName>
    <submittedName>
        <fullName evidence="5">DUF1294 domain-containing protein</fullName>
    </submittedName>
</protein>
<dbReference type="SMART" id="SM00357">
    <property type="entry name" value="CSP"/>
    <property type="match status" value="1"/>
</dbReference>
<name>A0A6V8MX92_9BACT</name>
<keyword evidence="2" id="KW-0472">Membrane</keyword>
<evidence type="ECO:0000313" key="6">
    <source>
        <dbReference type="Proteomes" id="UP000568888"/>
    </source>
</evidence>
<dbReference type="InterPro" id="IPR011129">
    <property type="entry name" value="CSD"/>
</dbReference>
<keyword evidence="7" id="KW-1185">Reference proteome</keyword>
<keyword evidence="2" id="KW-0812">Transmembrane</keyword>
<feature type="transmembrane region" description="Helical" evidence="2">
    <location>
        <begin position="109"/>
        <end position="126"/>
    </location>
</feature>
<sequence>MIKQGKITSWNDDKGYGFITPSSGEDKIFAHIKAFKNQVHRPEVNRLVTYILTTDKQGRICAAEVTMLAAAVIKKDDQGNWVLANAYAALFLAFIMFICLVGTAPSWLFAGYLTTSLITYIVYYFDKSAAQKGQWRTQESTLHLLALFGGWPGALAAQQLLRHKSRKKPFRMVFWMTVVLNSCASIVFINPSAVEALKSLLKK</sequence>
<organism evidence="4 6">
    <name type="scientific">Geomonas paludis</name>
    <dbReference type="NCBI Taxonomy" id="2740185"/>
    <lineage>
        <taxon>Bacteria</taxon>
        <taxon>Pseudomonadati</taxon>
        <taxon>Thermodesulfobacteriota</taxon>
        <taxon>Desulfuromonadia</taxon>
        <taxon>Geobacterales</taxon>
        <taxon>Geobacteraceae</taxon>
        <taxon>Geomonas</taxon>
    </lineage>
</organism>
<dbReference type="Proteomes" id="UP000831485">
    <property type="component" value="Chromosome"/>
</dbReference>
<dbReference type="GO" id="GO:0003730">
    <property type="term" value="F:mRNA 3'-UTR binding"/>
    <property type="evidence" value="ECO:0007669"/>
    <property type="project" value="TreeGrafter"/>
</dbReference>
<dbReference type="InterPro" id="IPR012340">
    <property type="entry name" value="NA-bd_OB-fold"/>
</dbReference>